<protein>
    <submittedName>
        <fullName evidence="1 2">Uncharacterized protein</fullName>
    </submittedName>
</protein>
<dbReference type="InParanoid" id="A0A2K1J7H6"/>
<dbReference type="Gramene" id="Pp3c16_7080V3.1">
    <property type="protein sequence ID" value="PAC:32986327.CDS.1"/>
    <property type="gene ID" value="Pp3c16_7080"/>
</dbReference>
<dbReference type="PANTHER" id="PTHR31439">
    <property type="entry name" value="EXPRESSED PROTEIN"/>
    <property type="match status" value="1"/>
</dbReference>
<reference evidence="1 3" key="2">
    <citation type="journal article" date="2018" name="Plant J.">
        <title>The Physcomitrella patens chromosome-scale assembly reveals moss genome structure and evolution.</title>
        <authorList>
            <person name="Lang D."/>
            <person name="Ullrich K.K."/>
            <person name="Murat F."/>
            <person name="Fuchs J."/>
            <person name="Jenkins J."/>
            <person name="Haas F.B."/>
            <person name="Piednoel M."/>
            <person name="Gundlach H."/>
            <person name="Van Bel M."/>
            <person name="Meyberg R."/>
            <person name="Vives C."/>
            <person name="Morata J."/>
            <person name="Symeonidi A."/>
            <person name="Hiss M."/>
            <person name="Muchero W."/>
            <person name="Kamisugi Y."/>
            <person name="Saleh O."/>
            <person name="Blanc G."/>
            <person name="Decker E.L."/>
            <person name="van Gessel N."/>
            <person name="Grimwood J."/>
            <person name="Hayes R.D."/>
            <person name="Graham S.W."/>
            <person name="Gunter L.E."/>
            <person name="McDaniel S.F."/>
            <person name="Hoernstein S.N.W."/>
            <person name="Larsson A."/>
            <person name="Li F.W."/>
            <person name="Perroud P.F."/>
            <person name="Phillips J."/>
            <person name="Ranjan P."/>
            <person name="Rokshar D.S."/>
            <person name="Rothfels C.J."/>
            <person name="Schneider L."/>
            <person name="Shu S."/>
            <person name="Stevenson D.W."/>
            <person name="Thummler F."/>
            <person name="Tillich M."/>
            <person name="Villarreal Aguilar J.C."/>
            <person name="Widiez T."/>
            <person name="Wong G.K."/>
            <person name="Wymore A."/>
            <person name="Zhang Y."/>
            <person name="Zimmer A.D."/>
            <person name="Quatrano R.S."/>
            <person name="Mayer K.F.X."/>
            <person name="Goodstein D."/>
            <person name="Casacuberta J.M."/>
            <person name="Vandepoele K."/>
            <person name="Reski R."/>
            <person name="Cuming A.C."/>
            <person name="Tuskan G.A."/>
            <person name="Maumus F."/>
            <person name="Salse J."/>
            <person name="Schmutz J."/>
            <person name="Rensing S.A."/>
        </authorList>
    </citation>
    <scope>NUCLEOTIDE SEQUENCE [LARGE SCALE GENOMIC DNA]</scope>
    <source>
        <strain evidence="2 3">cv. Gransden 2004</strain>
    </source>
</reference>
<evidence type="ECO:0000313" key="2">
    <source>
        <dbReference type="EnsemblPlants" id="PAC:32986327.CDS.1"/>
    </source>
</evidence>
<dbReference type="Proteomes" id="UP000006727">
    <property type="component" value="Chromosome 16"/>
</dbReference>
<dbReference type="PANTHER" id="PTHR31439:SF4">
    <property type="entry name" value="NEURONAL PAS DOMAIN PROTEIN"/>
    <property type="match status" value="1"/>
</dbReference>
<dbReference type="EnsemblPlants" id="Pp3c16_7080V3.2">
    <property type="protein sequence ID" value="PAC:32986328.CDS.1"/>
    <property type="gene ID" value="Pp3c16_7080"/>
</dbReference>
<dbReference type="Gramene" id="Pp3c16_7080V3.2">
    <property type="protein sequence ID" value="PAC:32986328.CDS.1"/>
    <property type="gene ID" value="Pp3c16_7080"/>
</dbReference>
<reference evidence="2" key="3">
    <citation type="submission" date="2020-12" db="UniProtKB">
        <authorList>
            <consortium name="EnsemblPlants"/>
        </authorList>
    </citation>
    <scope>IDENTIFICATION</scope>
</reference>
<organism evidence="1">
    <name type="scientific">Physcomitrium patens</name>
    <name type="common">Spreading-leaved earth moss</name>
    <name type="synonym">Physcomitrella patens</name>
    <dbReference type="NCBI Taxonomy" id="3218"/>
    <lineage>
        <taxon>Eukaryota</taxon>
        <taxon>Viridiplantae</taxon>
        <taxon>Streptophyta</taxon>
        <taxon>Embryophyta</taxon>
        <taxon>Bryophyta</taxon>
        <taxon>Bryophytina</taxon>
        <taxon>Bryopsida</taxon>
        <taxon>Funariidae</taxon>
        <taxon>Funariales</taxon>
        <taxon>Funariaceae</taxon>
        <taxon>Physcomitrium</taxon>
    </lineage>
</organism>
<sequence>MDKCENTVVGVALREAERGAAKSGREANLERVLEYAQKEISSSSLKSLWQDAAEFRKNSNDLPRDVYERAKRRMEDALGLRGQAVEGHIVGHALMRGSEGGCLNVVRRLRKGQMELKCSVLVPRFLAFAMLKATELGNYEIVQELLRMSNSAHLAMVGFELANKVKDDGYPYTVVSLTKDWQTTVRHFKSFLPPATYVLYSDNLELRRSGSDQEPVHEVTRSCYQMYCLWRFMVVAGANGHSAVFQSFLKKREELIRSGGATRRNSMGYEHPKVAEVSKLRSKIDEEFLRYTMKMTAKLGRDMLLCETYRAMLGNALEDAKKGSDAAWQCTGRAQFGLWEIVMEAPVLLMEVEGSYQDADKKKLMRNYHYIKPIIPQIMKLNVQFKVIIDVQPNYIEMTVGVNHVRVTVDNQCWEESQTGHFPTRVSLAVTPVAQTLTSVTMTGSSTNTTYKVGVAENVRIGVQATLKAAPTAGISFQAGKSTISKVEGKPWRMEQLPAHNERGGSYTWTLQNLHGATFDRMSPMLQETKKSIWQFGKRIPVNPLLVLPFGTNGGVNFTGTEFEDTLSWRFSNDMENQDVQFNIEGQVHTTHITQDTFWETRVVPFEVKLEQKLEPCGDPAGADKKKKKKKK</sequence>
<accession>A0A2K1J7H6</accession>
<keyword evidence="3" id="KW-1185">Reference proteome</keyword>
<evidence type="ECO:0000313" key="3">
    <source>
        <dbReference type="Proteomes" id="UP000006727"/>
    </source>
</evidence>
<dbReference type="AlphaFoldDB" id="A0A2K1J7H6"/>
<proteinExistence type="predicted"/>
<evidence type="ECO:0000313" key="1">
    <source>
        <dbReference type="EMBL" id="PNR37484.1"/>
    </source>
</evidence>
<dbReference type="EMBL" id="ABEU02000016">
    <property type="protein sequence ID" value="PNR37484.1"/>
    <property type="molecule type" value="Genomic_DNA"/>
</dbReference>
<dbReference type="EnsemblPlants" id="Pp3c16_7080V3.1">
    <property type="protein sequence ID" value="PAC:32986327.CDS.1"/>
    <property type="gene ID" value="Pp3c16_7080"/>
</dbReference>
<gene>
    <name evidence="1" type="ORF">PHYPA_020593</name>
</gene>
<dbReference type="PaxDb" id="3218-PP1S194_13V6.2"/>
<reference evidence="1 3" key="1">
    <citation type="journal article" date="2008" name="Science">
        <title>The Physcomitrella genome reveals evolutionary insights into the conquest of land by plants.</title>
        <authorList>
            <person name="Rensing S."/>
            <person name="Lang D."/>
            <person name="Zimmer A."/>
            <person name="Terry A."/>
            <person name="Salamov A."/>
            <person name="Shapiro H."/>
            <person name="Nishiyama T."/>
            <person name="Perroud P.-F."/>
            <person name="Lindquist E."/>
            <person name="Kamisugi Y."/>
            <person name="Tanahashi T."/>
            <person name="Sakakibara K."/>
            <person name="Fujita T."/>
            <person name="Oishi K."/>
            <person name="Shin-I T."/>
            <person name="Kuroki Y."/>
            <person name="Toyoda A."/>
            <person name="Suzuki Y."/>
            <person name="Hashimoto A."/>
            <person name="Yamaguchi K."/>
            <person name="Sugano A."/>
            <person name="Kohara Y."/>
            <person name="Fujiyama A."/>
            <person name="Anterola A."/>
            <person name="Aoki S."/>
            <person name="Ashton N."/>
            <person name="Barbazuk W.B."/>
            <person name="Barker E."/>
            <person name="Bennetzen J."/>
            <person name="Bezanilla M."/>
            <person name="Blankenship R."/>
            <person name="Cho S.H."/>
            <person name="Dutcher S."/>
            <person name="Estelle M."/>
            <person name="Fawcett J.A."/>
            <person name="Gundlach H."/>
            <person name="Hanada K."/>
            <person name="Heyl A."/>
            <person name="Hicks K.A."/>
            <person name="Hugh J."/>
            <person name="Lohr M."/>
            <person name="Mayer K."/>
            <person name="Melkozernov A."/>
            <person name="Murata T."/>
            <person name="Nelson D."/>
            <person name="Pils B."/>
            <person name="Prigge M."/>
            <person name="Reiss B."/>
            <person name="Renner T."/>
            <person name="Rombauts S."/>
            <person name="Rushton P."/>
            <person name="Sanderfoot A."/>
            <person name="Schween G."/>
            <person name="Shiu S.-H."/>
            <person name="Stueber K."/>
            <person name="Theodoulou F.L."/>
            <person name="Tu H."/>
            <person name="Van de Peer Y."/>
            <person name="Verrier P.J."/>
            <person name="Waters E."/>
            <person name="Wood A."/>
            <person name="Yang L."/>
            <person name="Cove D."/>
            <person name="Cuming A."/>
            <person name="Hasebe M."/>
            <person name="Lucas S."/>
            <person name="Mishler D.B."/>
            <person name="Reski R."/>
            <person name="Grigoriev I."/>
            <person name="Quatrano R.S."/>
            <person name="Boore J.L."/>
        </authorList>
    </citation>
    <scope>NUCLEOTIDE SEQUENCE [LARGE SCALE GENOMIC DNA]</scope>
    <source>
        <strain evidence="2 3">cv. Gransden 2004</strain>
    </source>
</reference>
<name>A0A2K1J7H6_PHYPA</name>